<dbReference type="EMBL" id="JACGWN010000013">
    <property type="protein sequence ID" value="KAL0411506.1"/>
    <property type="molecule type" value="Genomic_DNA"/>
</dbReference>
<protein>
    <recommendedName>
        <fullName evidence="2">CCHC-type domain-containing protein</fullName>
    </recommendedName>
</protein>
<gene>
    <name evidence="3" type="ORF">Slati_3740300</name>
</gene>
<dbReference type="PROSITE" id="PS50158">
    <property type="entry name" value="ZF_CCHC"/>
    <property type="match status" value="1"/>
</dbReference>
<dbReference type="InterPro" id="IPR025836">
    <property type="entry name" value="Zn_knuckle_CX2CX4HX4C"/>
</dbReference>
<dbReference type="Pfam" id="PF14392">
    <property type="entry name" value="zf-CCHC_4"/>
    <property type="match status" value="1"/>
</dbReference>
<dbReference type="InterPro" id="IPR040256">
    <property type="entry name" value="At4g02000-like"/>
</dbReference>
<dbReference type="AlphaFoldDB" id="A0AAW2U795"/>
<organism evidence="3">
    <name type="scientific">Sesamum latifolium</name>
    <dbReference type="NCBI Taxonomy" id="2727402"/>
    <lineage>
        <taxon>Eukaryota</taxon>
        <taxon>Viridiplantae</taxon>
        <taxon>Streptophyta</taxon>
        <taxon>Embryophyta</taxon>
        <taxon>Tracheophyta</taxon>
        <taxon>Spermatophyta</taxon>
        <taxon>Magnoliopsida</taxon>
        <taxon>eudicotyledons</taxon>
        <taxon>Gunneridae</taxon>
        <taxon>Pentapetalae</taxon>
        <taxon>asterids</taxon>
        <taxon>lamiids</taxon>
        <taxon>Lamiales</taxon>
        <taxon>Pedaliaceae</taxon>
        <taxon>Sesamum</taxon>
    </lineage>
</organism>
<evidence type="ECO:0000313" key="3">
    <source>
        <dbReference type="EMBL" id="KAL0411506.1"/>
    </source>
</evidence>
<dbReference type="GO" id="GO:0008270">
    <property type="term" value="F:zinc ion binding"/>
    <property type="evidence" value="ECO:0007669"/>
    <property type="project" value="UniProtKB-KW"/>
</dbReference>
<sequence>MEAELTRLGKALDLTDKEELGVVMPTGVWHSDPETYGFHVLGRLLSHKPYHGEALKTILHSSLNPAKGMEISFIENDRFLLKFSHILDRDRVLANGPWAFEKNLIVLAAVAENENPDEVDLEWCPFHVRIHGLPIGKMTVEIARFIGSQIGRIQDLDQQKGPESWGSFMHIRIAVDVSKPLPRALKIHTVLGDEQLVTFTYERLSNFCYLCGRVGHISKWCEQRFRAGFEDPGENSPFGPWLRAVIRTETRTRFPQNRYTQASAPVFRPRF</sequence>
<dbReference type="InterPro" id="IPR001878">
    <property type="entry name" value="Znf_CCHC"/>
</dbReference>
<dbReference type="PANTHER" id="PTHR31286:SF167">
    <property type="entry name" value="OS09G0268800 PROTEIN"/>
    <property type="match status" value="1"/>
</dbReference>
<accession>A0AAW2U795</accession>
<keyword evidence="1" id="KW-0862">Zinc</keyword>
<dbReference type="Pfam" id="PF14111">
    <property type="entry name" value="DUF4283"/>
    <property type="match status" value="1"/>
</dbReference>
<reference evidence="3" key="1">
    <citation type="submission" date="2020-06" db="EMBL/GenBank/DDBJ databases">
        <authorList>
            <person name="Li T."/>
            <person name="Hu X."/>
            <person name="Zhang T."/>
            <person name="Song X."/>
            <person name="Zhang H."/>
            <person name="Dai N."/>
            <person name="Sheng W."/>
            <person name="Hou X."/>
            <person name="Wei L."/>
        </authorList>
    </citation>
    <scope>NUCLEOTIDE SEQUENCE</scope>
    <source>
        <strain evidence="3">KEN1</strain>
        <tissue evidence="3">Leaf</tissue>
    </source>
</reference>
<dbReference type="PANTHER" id="PTHR31286">
    <property type="entry name" value="GLYCINE-RICH CELL WALL STRUCTURAL PROTEIN 1.8-LIKE"/>
    <property type="match status" value="1"/>
</dbReference>
<comment type="caution">
    <text evidence="3">The sequence shown here is derived from an EMBL/GenBank/DDBJ whole genome shotgun (WGS) entry which is preliminary data.</text>
</comment>
<keyword evidence="1" id="KW-0479">Metal-binding</keyword>
<feature type="domain" description="CCHC-type" evidence="2">
    <location>
        <begin position="208"/>
        <end position="223"/>
    </location>
</feature>
<evidence type="ECO:0000259" key="2">
    <source>
        <dbReference type="PROSITE" id="PS50158"/>
    </source>
</evidence>
<name>A0AAW2U795_9LAMI</name>
<reference evidence="3" key="2">
    <citation type="journal article" date="2024" name="Plant">
        <title>Genomic evolution and insights into agronomic trait innovations of Sesamum species.</title>
        <authorList>
            <person name="Miao H."/>
            <person name="Wang L."/>
            <person name="Qu L."/>
            <person name="Liu H."/>
            <person name="Sun Y."/>
            <person name="Le M."/>
            <person name="Wang Q."/>
            <person name="Wei S."/>
            <person name="Zheng Y."/>
            <person name="Lin W."/>
            <person name="Duan Y."/>
            <person name="Cao H."/>
            <person name="Xiong S."/>
            <person name="Wang X."/>
            <person name="Wei L."/>
            <person name="Li C."/>
            <person name="Ma Q."/>
            <person name="Ju M."/>
            <person name="Zhao R."/>
            <person name="Li G."/>
            <person name="Mu C."/>
            <person name="Tian Q."/>
            <person name="Mei H."/>
            <person name="Zhang T."/>
            <person name="Gao T."/>
            <person name="Zhang H."/>
        </authorList>
    </citation>
    <scope>NUCLEOTIDE SEQUENCE</scope>
    <source>
        <strain evidence="3">KEN1</strain>
    </source>
</reference>
<dbReference type="InterPro" id="IPR025558">
    <property type="entry name" value="DUF4283"/>
</dbReference>
<proteinExistence type="predicted"/>
<keyword evidence="1" id="KW-0863">Zinc-finger</keyword>
<evidence type="ECO:0000256" key="1">
    <source>
        <dbReference type="PROSITE-ProRule" id="PRU00047"/>
    </source>
</evidence>
<dbReference type="GO" id="GO:0003676">
    <property type="term" value="F:nucleic acid binding"/>
    <property type="evidence" value="ECO:0007669"/>
    <property type="project" value="InterPro"/>
</dbReference>